<dbReference type="STRING" id="1220583.GOACH_03_02920"/>
<dbReference type="InterPro" id="IPR016181">
    <property type="entry name" value="Acyl_CoA_acyltransferase"/>
</dbReference>
<reference evidence="3 4" key="1">
    <citation type="submission" date="2012-12" db="EMBL/GenBank/DDBJ databases">
        <title>Whole genome shotgun sequence of Gordonia aichiensis NBRC 108223.</title>
        <authorList>
            <person name="Isaki-Nakamura S."/>
            <person name="Hosoyama A."/>
            <person name="Tsuchikane K."/>
            <person name="Ando Y."/>
            <person name="Baba S."/>
            <person name="Ohji S."/>
            <person name="Hamada M."/>
            <person name="Tamura T."/>
            <person name="Yamazoe A."/>
            <person name="Yamazaki S."/>
            <person name="Fujita N."/>
        </authorList>
    </citation>
    <scope>NUCLEOTIDE SEQUENCE [LARGE SCALE GENOMIC DNA]</scope>
    <source>
        <strain evidence="3 4">NBRC 108223</strain>
    </source>
</reference>
<dbReference type="PANTHER" id="PTHR31435">
    <property type="entry name" value="PROTEIN NATD1"/>
    <property type="match status" value="1"/>
</dbReference>
<organism evidence="3 4">
    <name type="scientific">Gordonia aichiensis NBRC 108223</name>
    <dbReference type="NCBI Taxonomy" id="1220583"/>
    <lineage>
        <taxon>Bacteria</taxon>
        <taxon>Bacillati</taxon>
        <taxon>Actinomycetota</taxon>
        <taxon>Actinomycetes</taxon>
        <taxon>Mycobacteriales</taxon>
        <taxon>Gordoniaceae</taxon>
        <taxon>Gordonia</taxon>
    </lineage>
</organism>
<dbReference type="EMBL" id="BANR01000003">
    <property type="protein sequence ID" value="GAC47274.1"/>
    <property type="molecule type" value="Genomic_DNA"/>
</dbReference>
<feature type="region of interest" description="Disordered" evidence="1">
    <location>
        <begin position="1"/>
        <end position="31"/>
    </location>
</feature>
<evidence type="ECO:0000259" key="2">
    <source>
        <dbReference type="PROSITE" id="PS51729"/>
    </source>
</evidence>
<proteinExistence type="predicted"/>
<feature type="domain" description="N-acetyltransferase" evidence="2">
    <location>
        <begin position="35"/>
        <end position="125"/>
    </location>
</feature>
<dbReference type="PANTHER" id="PTHR31435:SF10">
    <property type="entry name" value="BSR4717 PROTEIN"/>
    <property type="match status" value="1"/>
</dbReference>
<dbReference type="AlphaFoldDB" id="L7KF66"/>
<dbReference type="Proteomes" id="UP000010988">
    <property type="component" value="Unassembled WGS sequence"/>
</dbReference>
<evidence type="ECO:0000313" key="4">
    <source>
        <dbReference type="Proteomes" id="UP000010988"/>
    </source>
</evidence>
<dbReference type="eggNOG" id="COG2388">
    <property type="taxonomic scope" value="Bacteria"/>
</dbReference>
<dbReference type="InterPro" id="IPR045057">
    <property type="entry name" value="Gcn5-rel_NAT"/>
</dbReference>
<sequence>MSNGDVREQTGADMTRRPTLEPMTTDKTGAETNVSHLADENRYQISVDGRVAGLTAYRDRDHDGTAERVFYHTEVGPDFGGRGLATILVREALDDSIAAGKLIVPVCPMVRHFLTEHADYAAKSRKVTPDDINWIESVTS</sequence>
<dbReference type="InterPro" id="IPR031165">
    <property type="entry name" value="GNAT_YJDJ"/>
</dbReference>
<dbReference type="CDD" id="cd04301">
    <property type="entry name" value="NAT_SF"/>
    <property type="match status" value="1"/>
</dbReference>
<gene>
    <name evidence="3" type="ORF">GOACH_03_02920</name>
</gene>
<feature type="compositionally biased region" description="Basic and acidic residues" evidence="1">
    <location>
        <begin position="1"/>
        <end position="19"/>
    </location>
</feature>
<evidence type="ECO:0000256" key="1">
    <source>
        <dbReference type="SAM" id="MobiDB-lite"/>
    </source>
</evidence>
<dbReference type="PROSITE" id="PS51729">
    <property type="entry name" value="GNAT_YJDJ"/>
    <property type="match status" value="1"/>
</dbReference>
<protein>
    <recommendedName>
        <fullName evidence="2">N-acetyltransferase domain-containing protein</fullName>
    </recommendedName>
</protein>
<accession>L7KF66</accession>
<comment type="caution">
    <text evidence="3">The sequence shown here is derived from an EMBL/GenBank/DDBJ whole genome shotgun (WGS) entry which is preliminary data.</text>
</comment>
<dbReference type="SUPFAM" id="SSF55729">
    <property type="entry name" value="Acyl-CoA N-acyltransferases (Nat)"/>
    <property type="match status" value="1"/>
</dbReference>
<keyword evidence="4" id="KW-1185">Reference proteome</keyword>
<dbReference type="Gene3D" id="3.40.630.30">
    <property type="match status" value="1"/>
</dbReference>
<evidence type="ECO:0000313" key="3">
    <source>
        <dbReference type="EMBL" id="GAC47274.1"/>
    </source>
</evidence>
<name>L7KF66_9ACTN</name>
<dbReference type="Pfam" id="PF14542">
    <property type="entry name" value="Acetyltransf_CG"/>
    <property type="match status" value="1"/>
</dbReference>